<dbReference type="Pfam" id="PF06580">
    <property type="entry name" value="His_kinase"/>
    <property type="match status" value="1"/>
</dbReference>
<dbReference type="EMBL" id="FMVM01000002">
    <property type="protein sequence ID" value="SCY03211.1"/>
    <property type="molecule type" value="Genomic_DNA"/>
</dbReference>
<dbReference type="Gene3D" id="6.10.340.10">
    <property type="match status" value="1"/>
</dbReference>
<dbReference type="InterPro" id="IPR003660">
    <property type="entry name" value="HAMP_dom"/>
</dbReference>
<feature type="coiled-coil region" evidence="7">
    <location>
        <begin position="332"/>
        <end position="378"/>
    </location>
</feature>
<dbReference type="PANTHER" id="PTHR34220">
    <property type="entry name" value="SENSOR HISTIDINE KINASE YPDA"/>
    <property type="match status" value="1"/>
</dbReference>
<feature type="domain" description="HAMP" evidence="9">
    <location>
        <begin position="299"/>
        <end position="351"/>
    </location>
</feature>
<dbReference type="Pfam" id="PF00672">
    <property type="entry name" value="HAMP"/>
    <property type="match status" value="1"/>
</dbReference>
<dbReference type="Pfam" id="PF02518">
    <property type="entry name" value="HATPase_c"/>
    <property type="match status" value="1"/>
</dbReference>
<evidence type="ECO:0000256" key="1">
    <source>
        <dbReference type="ARBA" id="ARBA00004651"/>
    </source>
</evidence>
<organism evidence="10 11">
    <name type="scientific">Paenibacillus polysaccharolyticus</name>
    <dbReference type="NCBI Taxonomy" id="582692"/>
    <lineage>
        <taxon>Bacteria</taxon>
        <taxon>Bacillati</taxon>
        <taxon>Bacillota</taxon>
        <taxon>Bacilli</taxon>
        <taxon>Bacillales</taxon>
        <taxon>Paenibacillaceae</taxon>
        <taxon>Paenibacillus</taxon>
    </lineage>
</organism>
<dbReference type="AlphaFoldDB" id="A0A1G5CLQ7"/>
<dbReference type="STRING" id="582692.SAMN05720606_102127"/>
<keyword evidence="5 10" id="KW-0418">Kinase</keyword>
<keyword evidence="6 8" id="KW-0472">Membrane</keyword>
<reference evidence="11" key="1">
    <citation type="submission" date="2016-10" db="EMBL/GenBank/DDBJ databases">
        <authorList>
            <person name="Varghese N."/>
            <person name="Submissions S."/>
        </authorList>
    </citation>
    <scope>NUCLEOTIDE SEQUENCE [LARGE SCALE GENOMIC DNA]</scope>
    <source>
        <strain evidence="11">BL9</strain>
    </source>
</reference>
<keyword evidence="3" id="KW-0597">Phosphoprotein</keyword>
<dbReference type="RefSeq" id="WP_090915921.1">
    <property type="nucleotide sequence ID" value="NZ_FMVM01000002.1"/>
</dbReference>
<evidence type="ECO:0000313" key="11">
    <source>
        <dbReference type="Proteomes" id="UP000198538"/>
    </source>
</evidence>
<evidence type="ECO:0000256" key="5">
    <source>
        <dbReference type="ARBA" id="ARBA00022777"/>
    </source>
</evidence>
<keyword evidence="8" id="KW-1133">Transmembrane helix</keyword>
<evidence type="ECO:0000256" key="3">
    <source>
        <dbReference type="ARBA" id="ARBA00022553"/>
    </source>
</evidence>
<dbReference type="InterPro" id="IPR050640">
    <property type="entry name" value="Bact_2-comp_sensor_kinase"/>
</dbReference>
<proteinExistence type="predicted"/>
<name>A0A1G5CLQ7_9BACL</name>
<keyword evidence="4" id="KW-0808">Transferase</keyword>
<protein>
    <submittedName>
        <fullName evidence="10">Two-component system, sensor histidine kinase YesM</fullName>
    </submittedName>
</protein>
<comment type="subcellular location">
    <subcellularLocation>
        <location evidence="1">Cell membrane</location>
        <topology evidence="1">Multi-pass membrane protein</topology>
    </subcellularLocation>
</comment>
<keyword evidence="2" id="KW-1003">Cell membrane</keyword>
<sequence>MIKWKWNYMKLRDKLLLMYVLSVFIPIVVTNVVFYQVTTANIRNQKSRDAGMALNNLKNELRVTIDQGVGLSYSLYADPVFNDTLSRSFESNSEYIRAYNSYLKGEFSGQLSQGIRWYQVYTDNPTILSSGYIEHLNEAVRSTSWYKQLQNNVVPYPTLIATDQMLSLIQRLNNQDTGGIEQLLKIDFNMDLLQEQFRNSGFDGKVYLVDPGGHIRFSNDLSTENVSIGQLYGKMEFPNKTIRFDRVYSGINYLEGWSLQGVMDEEIVLQEVRKSRSFVVWLACINFVLPSIIIAAMSRSIHVRLVRILKHMKKVKTQNFQTIPPEDARDEIGQLTTEFNRMTETIRNLIDEVYLADIQKKDLELKQQQAQLHALHSQINPHFLFNTLESVRMRSLIKGEKETAKIVHHMAKMFRKSISWNQHDVTVKEELELIDSFLQIQKYRFGEKLQYYIEADPEALKYRIPKMVILPFVENASIHGIESTPGEGIIRLVVQLEGQNLHIGLEDNGIGMSAARLKELVGYLEQNMDMGEHVGMKNAYSRLKLCYRDRFSFSIHSEESKGTCIQIRLPLDGDESEVK</sequence>
<dbReference type="Proteomes" id="UP000198538">
    <property type="component" value="Unassembled WGS sequence"/>
</dbReference>
<feature type="transmembrane region" description="Helical" evidence="8">
    <location>
        <begin position="16"/>
        <end position="37"/>
    </location>
</feature>
<keyword evidence="7" id="KW-0175">Coiled coil</keyword>
<feature type="transmembrane region" description="Helical" evidence="8">
    <location>
        <begin position="278"/>
        <end position="297"/>
    </location>
</feature>
<dbReference type="InterPro" id="IPR003594">
    <property type="entry name" value="HATPase_dom"/>
</dbReference>
<evidence type="ECO:0000256" key="4">
    <source>
        <dbReference type="ARBA" id="ARBA00022679"/>
    </source>
</evidence>
<evidence type="ECO:0000256" key="7">
    <source>
        <dbReference type="SAM" id="Coils"/>
    </source>
</evidence>
<dbReference type="Gene3D" id="3.30.565.10">
    <property type="entry name" value="Histidine kinase-like ATPase, C-terminal domain"/>
    <property type="match status" value="1"/>
</dbReference>
<dbReference type="InterPro" id="IPR036890">
    <property type="entry name" value="HATPase_C_sf"/>
</dbReference>
<dbReference type="PROSITE" id="PS50885">
    <property type="entry name" value="HAMP"/>
    <property type="match status" value="1"/>
</dbReference>
<dbReference type="InterPro" id="IPR010559">
    <property type="entry name" value="Sig_transdc_His_kin_internal"/>
</dbReference>
<dbReference type="CDD" id="cd06225">
    <property type="entry name" value="HAMP"/>
    <property type="match status" value="1"/>
</dbReference>
<evidence type="ECO:0000256" key="6">
    <source>
        <dbReference type="ARBA" id="ARBA00023136"/>
    </source>
</evidence>
<dbReference type="SMART" id="SM00304">
    <property type="entry name" value="HAMP"/>
    <property type="match status" value="1"/>
</dbReference>
<gene>
    <name evidence="10" type="ORF">SAMN05720606_102127</name>
</gene>
<evidence type="ECO:0000256" key="2">
    <source>
        <dbReference type="ARBA" id="ARBA00022475"/>
    </source>
</evidence>
<keyword evidence="11" id="KW-1185">Reference proteome</keyword>
<dbReference type="SUPFAM" id="SSF55874">
    <property type="entry name" value="ATPase domain of HSP90 chaperone/DNA topoisomerase II/histidine kinase"/>
    <property type="match status" value="1"/>
</dbReference>
<dbReference type="SUPFAM" id="SSF158472">
    <property type="entry name" value="HAMP domain-like"/>
    <property type="match status" value="1"/>
</dbReference>
<evidence type="ECO:0000313" key="10">
    <source>
        <dbReference type="EMBL" id="SCY03211.1"/>
    </source>
</evidence>
<dbReference type="GO" id="GO:0005886">
    <property type="term" value="C:plasma membrane"/>
    <property type="evidence" value="ECO:0007669"/>
    <property type="project" value="UniProtKB-SubCell"/>
</dbReference>
<dbReference type="GO" id="GO:0000155">
    <property type="term" value="F:phosphorelay sensor kinase activity"/>
    <property type="evidence" value="ECO:0007669"/>
    <property type="project" value="InterPro"/>
</dbReference>
<accession>A0A1G5CLQ7</accession>
<keyword evidence="8" id="KW-0812">Transmembrane</keyword>
<evidence type="ECO:0000259" key="9">
    <source>
        <dbReference type="PROSITE" id="PS50885"/>
    </source>
</evidence>
<evidence type="ECO:0000256" key="8">
    <source>
        <dbReference type="SAM" id="Phobius"/>
    </source>
</evidence>
<dbReference type="PANTHER" id="PTHR34220:SF7">
    <property type="entry name" value="SENSOR HISTIDINE KINASE YPDA"/>
    <property type="match status" value="1"/>
</dbReference>